<evidence type="ECO:0000256" key="7">
    <source>
        <dbReference type="SAM" id="MobiDB-lite"/>
    </source>
</evidence>
<reference evidence="8" key="1">
    <citation type="submission" date="2020-04" db="EMBL/GenBank/DDBJ databases">
        <authorList>
            <person name="Alioto T."/>
            <person name="Alioto T."/>
            <person name="Gomez Garrido J."/>
        </authorList>
    </citation>
    <scope>NUCLEOTIDE SEQUENCE</scope>
    <source>
        <strain evidence="8">A484AB</strain>
    </source>
</reference>
<dbReference type="GO" id="GO:0003676">
    <property type="term" value="F:nucleic acid binding"/>
    <property type="evidence" value="ECO:0007669"/>
    <property type="project" value="InterPro"/>
</dbReference>
<dbReference type="Proteomes" id="UP001152795">
    <property type="component" value="Unassembled WGS sequence"/>
</dbReference>
<feature type="region of interest" description="Disordered" evidence="7">
    <location>
        <begin position="590"/>
        <end position="681"/>
    </location>
</feature>
<keyword evidence="5" id="KW-0378">Hydrolase</keyword>
<evidence type="ECO:0000256" key="1">
    <source>
        <dbReference type="ARBA" id="ARBA00022679"/>
    </source>
</evidence>
<evidence type="ECO:0000256" key="6">
    <source>
        <dbReference type="ARBA" id="ARBA00022918"/>
    </source>
</evidence>
<dbReference type="SUPFAM" id="SSF53098">
    <property type="entry name" value="Ribonuclease H-like"/>
    <property type="match status" value="1"/>
</dbReference>
<dbReference type="InterPro" id="IPR043502">
    <property type="entry name" value="DNA/RNA_pol_sf"/>
</dbReference>
<evidence type="ECO:0000256" key="3">
    <source>
        <dbReference type="ARBA" id="ARBA00022722"/>
    </source>
</evidence>
<keyword evidence="2" id="KW-0548">Nucleotidyltransferase</keyword>
<accession>A0A7D9KWU6</accession>
<organism evidence="8 9">
    <name type="scientific">Paramuricea clavata</name>
    <name type="common">Red gorgonian</name>
    <name type="synonym">Violescent sea-whip</name>
    <dbReference type="NCBI Taxonomy" id="317549"/>
    <lineage>
        <taxon>Eukaryota</taxon>
        <taxon>Metazoa</taxon>
        <taxon>Cnidaria</taxon>
        <taxon>Anthozoa</taxon>
        <taxon>Octocorallia</taxon>
        <taxon>Malacalcyonacea</taxon>
        <taxon>Plexauridae</taxon>
        <taxon>Paramuricea</taxon>
    </lineage>
</organism>
<feature type="compositionally biased region" description="Pro residues" evidence="7">
    <location>
        <begin position="619"/>
        <end position="633"/>
    </location>
</feature>
<dbReference type="GO" id="GO:0004519">
    <property type="term" value="F:endonuclease activity"/>
    <property type="evidence" value="ECO:0007669"/>
    <property type="project" value="UniProtKB-KW"/>
</dbReference>
<dbReference type="InterPro" id="IPR001584">
    <property type="entry name" value="Integrase_cat-core"/>
</dbReference>
<keyword evidence="6" id="KW-0695">RNA-directed DNA polymerase</keyword>
<feature type="compositionally biased region" description="Basic and acidic residues" evidence="7">
    <location>
        <begin position="669"/>
        <end position="681"/>
    </location>
</feature>
<feature type="compositionally biased region" description="Polar residues" evidence="7">
    <location>
        <begin position="605"/>
        <end position="615"/>
    </location>
</feature>
<dbReference type="SUPFAM" id="SSF56672">
    <property type="entry name" value="DNA/RNA polymerases"/>
    <property type="match status" value="1"/>
</dbReference>
<keyword evidence="4" id="KW-0255">Endonuclease</keyword>
<evidence type="ECO:0000256" key="2">
    <source>
        <dbReference type="ARBA" id="ARBA00022695"/>
    </source>
</evidence>
<keyword evidence="3" id="KW-0540">Nuclease</keyword>
<dbReference type="AlphaFoldDB" id="A0A7D9KWU6"/>
<dbReference type="PANTHER" id="PTHR37984:SF7">
    <property type="entry name" value="INTEGRASE CATALYTIC DOMAIN-CONTAINING PROTEIN"/>
    <property type="match status" value="1"/>
</dbReference>
<dbReference type="OrthoDB" id="10067429at2759"/>
<dbReference type="PANTHER" id="PTHR37984">
    <property type="entry name" value="PROTEIN CBG26694"/>
    <property type="match status" value="1"/>
</dbReference>
<sequence>MRSWFGLINQVSYAFAAADRMLPFRESLKPGSQFTWTEELNQLFEESKKVIVNEIEHGVQIFDKSKPTCLATDWSKDGIGFWLFQKHCDCPAERPFCCKTGWKVTLVGSRFTHTAESRYAPIEGEALAVVDALDKARFFVLGCDNLIIAVDHKPLLKVFGDRCLEDISNIRLRNLKEKTLRYRFRMVHIPGIKHKAADALSRHPSGTTNPEAMPIPDDVADINANSPPPMLSNPVLAGIRTLEPDTYSITATIEKQLLSSAIKSTHSMAVTWDRVKTATASDTTMEKLLSTITAGFPEFRHELPPDLQEFFQFREHLYAIDGKSHPIHPPFGSPRHHLNYFHYQGVNYLVVIDRYSNWPIIERCKDGATGLIHCLRRIFVTFGIPDKLATDGGPEFTATSTQDFLTSWGVHHRLSSVAYPHSNCRAEVGVKTVKRLITNNTGPNGTLDTDTLQIAILQYRNTPDPTTKLSPAECIFGRPIKDFIPIAPGRYQPHPTWKDTLMTREQALRNRHMRTTEWLSEHTRRLTPLKVGDQVRIQNQIGPHPKKWDKTGLVIEVRQFDQYAIRVDGSGRVTLRNRKFLRKFIPVQQRQPRHTITEDLRYLPTPQTKASQPTLHTPPTEPPNIPSPTPPTPQSTSMPSTPNHITLEQTPRKPENPSTPKKLPLALRRLQDYNKKGLQEE</sequence>
<evidence type="ECO:0000313" key="9">
    <source>
        <dbReference type="Proteomes" id="UP001152795"/>
    </source>
</evidence>
<evidence type="ECO:0000256" key="5">
    <source>
        <dbReference type="ARBA" id="ARBA00022801"/>
    </source>
</evidence>
<dbReference type="Pfam" id="PF00665">
    <property type="entry name" value="rve"/>
    <property type="match status" value="1"/>
</dbReference>
<dbReference type="GO" id="GO:0015074">
    <property type="term" value="P:DNA integration"/>
    <property type="evidence" value="ECO:0007669"/>
    <property type="project" value="InterPro"/>
</dbReference>
<dbReference type="GO" id="GO:0003964">
    <property type="term" value="F:RNA-directed DNA polymerase activity"/>
    <property type="evidence" value="ECO:0007669"/>
    <property type="project" value="UniProtKB-KW"/>
</dbReference>
<protein>
    <submittedName>
        <fullName evidence="8">Retrovirus-related Pol poly from transposon opus</fullName>
    </submittedName>
</protein>
<name>A0A7D9KWU6_PARCT</name>
<dbReference type="Gene3D" id="3.30.420.10">
    <property type="entry name" value="Ribonuclease H-like superfamily/Ribonuclease H"/>
    <property type="match status" value="1"/>
</dbReference>
<dbReference type="GO" id="GO:0016787">
    <property type="term" value="F:hydrolase activity"/>
    <property type="evidence" value="ECO:0007669"/>
    <property type="project" value="UniProtKB-KW"/>
</dbReference>
<dbReference type="Pfam" id="PF17917">
    <property type="entry name" value="RT_RNaseH"/>
    <property type="match status" value="1"/>
</dbReference>
<dbReference type="InterPro" id="IPR012337">
    <property type="entry name" value="RNaseH-like_sf"/>
</dbReference>
<dbReference type="InterPro" id="IPR036397">
    <property type="entry name" value="RNaseH_sf"/>
</dbReference>
<dbReference type="InterPro" id="IPR041373">
    <property type="entry name" value="RT_RNaseH"/>
</dbReference>
<dbReference type="FunFam" id="3.30.420.10:FF:000493">
    <property type="match status" value="1"/>
</dbReference>
<evidence type="ECO:0000256" key="4">
    <source>
        <dbReference type="ARBA" id="ARBA00022759"/>
    </source>
</evidence>
<dbReference type="InterPro" id="IPR050951">
    <property type="entry name" value="Retrovirus_Pol_polyprotein"/>
</dbReference>
<dbReference type="EMBL" id="CACRXK020011216">
    <property type="protein sequence ID" value="CAB4020995.1"/>
    <property type="molecule type" value="Genomic_DNA"/>
</dbReference>
<proteinExistence type="predicted"/>
<keyword evidence="1" id="KW-0808">Transferase</keyword>
<evidence type="ECO:0000313" key="8">
    <source>
        <dbReference type="EMBL" id="CAB4020995.1"/>
    </source>
</evidence>
<dbReference type="PROSITE" id="PS50994">
    <property type="entry name" value="INTEGRASE"/>
    <property type="match status" value="1"/>
</dbReference>
<gene>
    <name evidence="8" type="ORF">PACLA_8A046921</name>
</gene>
<keyword evidence="9" id="KW-1185">Reference proteome</keyword>
<comment type="caution">
    <text evidence="8">The sequence shown here is derived from an EMBL/GenBank/DDBJ whole genome shotgun (WGS) entry which is preliminary data.</text>
</comment>